<dbReference type="AlphaFoldDB" id="A0A7C9EY44"/>
<feature type="domain" description="SAC" evidence="8">
    <location>
        <begin position="1"/>
        <end position="248"/>
    </location>
</feature>
<dbReference type="GO" id="GO:0046856">
    <property type="term" value="P:phosphatidylinositol dephosphorylation"/>
    <property type="evidence" value="ECO:0007669"/>
    <property type="project" value="InterPro"/>
</dbReference>
<evidence type="ECO:0000256" key="5">
    <source>
        <dbReference type="ARBA" id="ARBA00023337"/>
    </source>
</evidence>
<comment type="subunit">
    <text evidence="6">Component of the PI(3,5)P2 regulatory complex at least composed of ATG18, SAC/FIG4, FAB1 and VAC14.</text>
</comment>
<dbReference type="PROSITE" id="PS50275">
    <property type="entry name" value="SAC"/>
    <property type="match status" value="1"/>
</dbReference>
<evidence type="ECO:0000256" key="3">
    <source>
        <dbReference type="ARBA" id="ARBA00022801"/>
    </source>
</evidence>
<dbReference type="GO" id="GO:0005774">
    <property type="term" value="C:vacuolar membrane"/>
    <property type="evidence" value="ECO:0007669"/>
    <property type="project" value="UniProtKB-SubCell"/>
</dbReference>
<feature type="region of interest" description="Disordered" evidence="7">
    <location>
        <begin position="302"/>
        <end position="325"/>
    </location>
</feature>
<evidence type="ECO:0000256" key="2">
    <source>
        <dbReference type="ARBA" id="ARBA00022554"/>
    </source>
</evidence>
<comment type="catalytic activity">
    <reaction evidence="5">
        <text>a 1,2-diacyl-sn-glycero-3-phospho-(1D-myo-inositol-3,5-bisphosphate) + H2O = a 1,2-diacyl-sn-glycero-3-phospho-(1D-myo-inositol-3-phosphate) + phosphate</text>
        <dbReference type="Rhea" id="RHEA:32955"/>
        <dbReference type="ChEBI" id="CHEBI:15377"/>
        <dbReference type="ChEBI" id="CHEBI:43474"/>
        <dbReference type="ChEBI" id="CHEBI:57923"/>
        <dbReference type="ChEBI" id="CHEBI:58088"/>
    </reaction>
</comment>
<evidence type="ECO:0000259" key="8">
    <source>
        <dbReference type="PROSITE" id="PS50275"/>
    </source>
</evidence>
<evidence type="ECO:0000256" key="1">
    <source>
        <dbReference type="ARBA" id="ARBA00004148"/>
    </source>
</evidence>
<reference evidence="9" key="2">
    <citation type="submission" date="2020-07" db="EMBL/GenBank/DDBJ databases">
        <authorList>
            <person name="Vera ALvarez R."/>
            <person name="Arias-Moreno D.M."/>
            <person name="Jimenez-Jacinto V."/>
            <person name="Jimenez-Bremont J.F."/>
            <person name="Swaminathan K."/>
            <person name="Moose S.P."/>
            <person name="Guerrero-Gonzalez M.L."/>
            <person name="Marino-Ramirez L."/>
            <person name="Landsman D."/>
            <person name="Rodriguez-Kessler M."/>
            <person name="Delgado-Sanchez P."/>
        </authorList>
    </citation>
    <scope>NUCLEOTIDE SEQUENCE</scope>
    <source>
        <tissue evidence="9">Cladode</tissue>
    </source>
</reference>
<feature type="compositionally biased region" description="Polar residues" evidence="7">
    <location>
        <begin position="307"/>
        <end position="324"/>
    </location>
</feature>
<dbReference type="InterPro" id="IPR002013">
    <property type="entry name" value="SAC_dom"/>
</dbReference>
<protein>
    <recommendedName>
        <fullName evidence="8">SAC domain-containing protein</fullName>
    </recommendedName>
</protein>
<proteinExistence type="predicted"/>
<dbReference type="Pfam" id="PF02383">
    <property type="entry name" value="Syja_N"/>
    <property type="match status" value="1"/>
</dbReference>
<keyword evidence="3" id="KW-0378">Hydrolase</keyword>
<name>A0A7C9EY44_OPUST</name>
<keyword evidence="4" id="KW-0472">Membrane</keyword>
<evidence type="ECO:0000256" key="4">
    <source>
        <dbReference type="ARBA" id="ARBA00023136"/>
    </source>
</evidence>
<comment type="subcellular location">
    <subcellularLocation>
        <location evidence="1">Vacuole membrane</location>
        <topology evidence="1">Peripheral membrane protein</topology>
    </subcellularLocation>
</comment>
<sequence>MNGAPSYKMTSAVQIRGSIPLSWSQKPAFLNIRPRIKVSALENSSYQPTQLHFINLHRRYRRPIIILNLVKKRGNESRLSIEFRRAIDSINMVLPKDDQLKFLRFDLDTAFRTKGIGALKDLKDKAACALEQIKFFSCEMAQSIHFEASFDFSDIRGSSNCTTFHGAKSSDEDNCSKLQQGILRTNCIDSLDRTNVAQYVYGLVALGHQLHSLEINGTPNLDLNHGLAYELMSIYEAMGDALAHQYGGSAAQNKIFAEFRGQCKLATRFLLFIRKVQRHCSNSFRDFDKQKAIDMFLGPFQQEDESPASSSDSYQPRLQRTASDSEVLRMPSSDLGYLSSSLLFSTPRWCAPVGRLRFDIGSPDLGGTYFRSTGNYFTDTDENSPLLWSQWSESEYEQELYESEDEE</sequence>
<dbReference type="PANTHER" id="PTHR45738:SF25">
    <property type="entry name" value="PHOSPHOINOSITIDE PHOSPHATASE SAC3-RELATED"/>
    <property type="match status" value="1"/>
</dbReference>
<evidence type="ECO:0000256" key="6">
    <source>
        <dbReference type="ARBA" id="ARBA00023464"/>
    </source>
</evidence>
<accession>A0A7C9EY44</accession>
<evidence type="ECO:0000256" key="7">
    <source>
        <dbReference type="SAM" id="MobiDB-lite"/>
    </source>
</evidence>
<reference evidence="9" key="1">
    <citation type="journal article" date="2013" name="J. Plant Res.">
        <title>Effect of fungi and light on seed germination of three Opuntia species from semiarid lands of central Mexico.</title>
        <authorList>
            <person name="Delgado-Sanchez P."/>
            <person name="Jimenez-Bremont J.F."/>
            <person name="Guerrero-Gonzalez Mde L."/>
            <person name="Flores J."/>
        </authorList>
    </citation>
    <scope>NUCLEOTIDE SEQUENCE</scope>
    <source>
        <tissue evidence="9">Cladode</tissue>
    </source>
</reference>
<dbReference type="EMBL" id="GISG01246948">
    <property type="protein sequence ID" value="MBA4670249.1"/>
    <property type="molecule type" value="Transcribed_RNA"/>
</dbReference>
<keyword evidence="2" id="KW-0926">Vacuole</keyword>
<dbReference type="PANTHER" id="PTHR45738">
    <property type="entry name" value="POLYPHOSPHOINOSITIDE PHOSPHATASE"/>
    <property type="match status" value="1"/>
</dbReference>
<organism evidence="9">
    <name type="scientific">Opuntia streptacantha</name>
    <name type="common">Prickly pear cactus</name>
    <name type="synonym">Opuntia cardona</name>
    <dbReference type="NCBI Taxonomy" id="393608"/>
    <lineage>
        <taxon>Eukaryota</taxon>
        <taxon>Viridiplantae</taxon>
        <taxon>Streptophyta</taxon>
        <taxon>Embryophyta</taxon>
        <taxon>Tracheophyta</taxon>
        <taxon>Spermatophyta</taxon>
        <taxon>Magnoliopsida</taxon>
        <taxon>eudicotyledons</taxon>
        <taxon>Gunneridae</taxon>
        <taxon>Pentapetalae</taxon>
        <taxon>Caryophyllales</taxon>
        <taxon>Cactineae</taxon>
        <taxon>Cactaceae</taxon>
        <taxon>Opuntioideae</taxon>
        <taxon>Opuntia</taxon>
    </lineage>
</organism>
<dbReference type="InterPro" id="IPR043573">
    <property type="entry name" value="Fig4-like"/>
</dbReference>
<dbReference type="GO" id="GO:0043813">
    <property type="term" value="F:phosphatidylinositol-3,5-bisphosphate 5-phosphatase activity"/>
    <property type="evidence" value="ECO:0007669"/>
    <property type="project" value="InterPro"/>
</dbReference>
<evidence type="ECO:0000313" key="9">
    <source>
        <dbReference type="EMBL" id="MBA4670249.1"/>
    </source>
</evidence>